<comment type="caution">
    <text evidence="2">The sequence shown here is derived from an EMBL/GenBank/DDBJ whole genome shotgun (WGS) entry which is preliminary data.</text>
</comment>
<organism evidence="2 3">
    <name type="scientific">Coniosporium apollinis</name>
    <dbReference type="NCBI Taxonomy" id="61459"/>
    <lineage>
        <taxon>Eukaryota</taxon>
        <taxon>Fungi</taxon>
        <taxon>Dikarya</taxon>
        <taxon>Ascomycota</taxon>
        <taxon>Pezizomycotina</taxon>
        <taxon>Dothideomycetes</taxon>
        <taxon>Dothideomycetes incertae sedis</taxon>
        <taxon>Coniosporium</taxon>
    </lineage>
</organism>
<sequence>MDSPRGPQYNSTPFSRPTLYRSAPSSYQSSPTSSTSSTYQSSSSLSSLALPPAMSPAPAPPHSTATHSRQTSAAPLPSPTAQAADATQYFGSLNPQAPAQRPQQGQRQQSYEYRPDRTGAGTTAQETANLLNYNALVAEAAKRAQMAVLMRDMGEMEM</sequence>
<evidence type="ECO:0000313" key="2">
    <source>
        <dbReference type="EMBL" id="KAJ9663251.1"/>
    </source>
</evidence>
<dbReference type="EMBL" id="JAPDRL010000044">
    <property type="protein sequence ID" value="KAJ9663251.1"/>
    <property type="molecule type" value="Genomic_DNA"/>
</dbReference>
<keyword evidence="3" id="KW-1185">Reference proteome</keyword>
<proteinExistence type="predicted"/>
<evidence type="ECO:0000256" key="1">
    <source>
        <dbReference type="SAM" id="MobiDB-lite"/>
    </source>
</evidence>
<accession>A0ABQ9NNZ6</accession>
<reference evidence="2" key="1">
    <citation type="submission" date="2022-10" db="EMBL/GenBank/DDBJ databases">
        <title>Culturing micro-colonial fungi from biological soil crusts in the Mojave desert and describing Neophaeococcomyces mojavensis, and introducing the new genera and species Taxawa tesnikishii.</title>
        <authorList>
            <person name="Kurbessoian T."/>
            <person name="Stajich J.E."/>
        </authorList>
    </citation>
    <scope>NUCLEOTIDE SEQUENCE</scope>
    <source>
        <strain evidence="2">TK_1</strain>
    </source>
</reference>
<dbReference type="Proteomes" id="UP001172684">
    <property type="component" value="Unassembled WGS sequence"/>
</dbReference>
<gene>
    <name evidence="2" type="ORF">H2201_005695</name>
</gene>
<evidence type="ECO:0000313" key="3">
    <source>
        <dbReference type="Proteomes" id="UP001172684"/>
    </source>
</evidence>
<feature type="region of interest" description="Disordered" evidence="1">
    <location>
        <begin position="1"/>
        <end position="123"/>
    </location>
</feature>
<protein>
    <submittedName>
        <fullName evidence="2">Uncharacterized protein</fullName>
    </submittedName>
</protein>
<feature type="compositionally biased region" description="Low complexity" evidence="1">
    <location>
        <begin position="22"/>
        <end position="52"/>
    </location>
</feature>
<name>A0ABQ9NNZ6_9PEZI</name>
<feature type="compositionally biased region" description="Low complexity" evidence="1">
    <location>
        <begin position="95"/>
        <end position="109"/>
    </location>
</feature>